<keyword evidence="2" id="KW-1185">Reference proteome</keyword>
<organism evidence="1 2">
    <name type="scientific">Emticicia aquatilis</name>
    <dbReference type="NCBI Taxonomy" id="1537369"/>
    <lineage>
        <taxon>Bacteria</taxon>
        <taxon>Pseudomonadati</taxon>
        <taxon>Bacteroidota</taxon>
        <taxon>Cytophagia</taxon>
        <taxon>Cytophagales</taxon>
        <taxon>Leadbetterellaceae</taxon>
        <taxon>Emticicia</taxon>
    </lineage>
</organism>
<dbReference type="EMBL" id="BMKK01000001">
    <property type="protein sequence ID" value="GGD41930.1"/>
    <property type="molecule type" value="Genomic_DNA"/>
</dbReference>
<evidence type="ECO:0008006" key="3">
    <source>
        <dbReference type="Google" id="ProtNLM"/>
    </source>
</evidence>
<sequence>MEKKKCKQCGKSFEAKRSDSLYCSNTCKQQAHHKRATEKSPSPNKDQEMTVFYLDEYQNLNWENFDIITFCFLRRNLKGNVSQDEINHYINAVVWDDTDWRVKYDTIRRTKAFADFQERFLSGEIQVLSKKEIESEA</sequence>
<dbReference type="Proteomes" id="UP000609064">
    <property type="component" value="Unassembled WGS sequence"/>
</dbReference>
<name>A0A916YEF0_9BACT</name>
<proteinExistence type="predicted"/>
<reference evidence="1" key="1">
    <citation type="journal article" date="2014" name="Int. J. Syst. Evol. Microbiol.">
        <title>Complete genome sequence of Corynebacterium casei LMG S-19264T (=DSM 44701T), isolated from a smear-ripened cheese.</title>
        <authorList>
            <consortium name="US DOE Joint Genome Institute (JGI-PGF)"/>
            <person name="Walter F."/>
            <person name="Albersmeier A."/>
            <person name="Kalinowski J."/>
            <person name="Ruckert C."/>
        </authorList>
    </citation>
    <scope>NUCLEOTIDE SEQUENCE</scope>
    <source>
        <strain evidence="1">CGMCC 1.15958</strain>
    </source>
</reference>
<accession>A0A916YEF0</accession>
<protein>
    <recommendedName>
        <fullName evidence="3">DUF2116 family Zn-ribbon domain-containing protein</fullName>
    </recommendedName>
</protein>
<reference evidence="1" key="2">
    <citation type="submission" date="2020-09" db="EMBL/GenBank/DDBJ databases">
        <authorList>
            <person name="Sun Q."/>
            <person name="Zhou Y."/>
        </authorList>
    </citation>
    <scope>NUCLEOTIDE SEQUENCE</scope>
    <source>
        <strain evidence="1">CGMCC 1.15958</strain>
    </source>
</reference>
<gene>
    <name evidence="1" type="ORF">GCM10011514_02380</name>
</gene>
<dbReference type="RefSeq" id="WP_188763808.1">
    <property type="nucleotide sequence ID" value="NZ_BMKK01000001.1"/>
</dbReference>
<dbReference type="AlphaFoldDB" id="A0A916YEF0"/>
<comment type="caution">
    <text evidence="1">The sequence shown here is derived from an EMBL/GenBank/DDBJ whole genome shotgun (WGS) entry which is preliminary data.</text>
</comment>
<evidence type="ECO:0000313" key="2">
    <source>
        <dbReference type="Proteomes" id="UP000609064"/>
    </source>
</evidence>
<evidence type="ECO:0000313" key="1">
    <source>
        <dbReference type="EMBL" id="GGD41930.1"/>
    </source>
</evidence>